<evidence type="ECO:0000313" key="3">
    <source>
        <dbReference type="Proteomes" id="UP000001745"/>
    </source>
</evidence>
<sequence>MAETVQPLDEFETKTGNRIFKTCSTCRTRKQDNRVFKRKSHEAEVPEPPVQETHVPHFMRPTTSSPRCLAPQRISSQQFQQQFQEQGTQQSAASSPAPSHHRRGFQFHRAARRASEDVPPTQELDVYLARQ</sequence>
<dbReference type="VEuPathDB" id="FungiDB:TSTA_104050"/>
<organism evidence="2 3">
    <name type="scientific">Talaromyces stipitatus (strain ATCC 10500 / CBS 375.48 / QM 6759 / NRRL 1006)</name>
    <name type="common">Penicillium stipitatum</name>
    <dbReference type="NCBI Taxonomy" id="441959"/>
    <lineage>
        <taxon>Eukaryota</taxon>
        <taxon>Fungi</taxon>
        <taxon>Dikarya</taxon>
        <taxon>Ascomycota</taxon>
        <taxon>Pezizomycotina</taxon>
        <taxon>Eurotiomycetes</taxon>
        <taxon>Eurotiomycetidae</taxon>
        <taxon>Eurotiales</taxon>
        <taxon>Trichocomaceae</taxon>
        <taxon>Talaromyces</taxon>
        <taxon>Talaromyces sect. Talaromyces</taxon>
    </lineage>
</organism>
<accession>B8MNU6</accession>
<dbReference type="Proteomes" id="UP000001745">
    <property type="component" value="Unassembled WGS sequence"/>
</dbReference>
<dbReference type="HOGENOM" id="CLU_1929011_0_0_1"/>
<feature type="compositionally biased region" description="Basic residues" evidence="1">
    <location>
        <begin position="99"/>
        <end position="112"/>
    </location>
</feature>
<proteinExistence type="predicted"/>
<evidence type="ECO:0000256" key="1">
    <source>
        <dbReference type="SAM" id="MobiDB-lite"/>
    </source>
</evidence>
<protein>
    <submittedName>
        <fullName evidence="2">Uncharacterized protein</fullName>
    </submittedName>
</protein>
<keyword evidence="3" id="KW-1185">Reference proteome</keyword>
<gene>
    <name evidence="2" type="ORF">TSTA_104050</name>
</gene>
<dbReference type="AlphaFoldDB" id="B8MNU6"/>
<dbReference type="PhylomeDB" id="B8MNU6"/>
<evidence type="ECO:0000313" key="2">
    <source>
        <dbReference type="EMBL" id="EED14185.1"/>
    </source>
</evidence>
<reference evidence="3" key="1">
    <citation type="journal article" date="2015" name="Genome Announc.">
        <title>Genome sequence of the AIDS-associated pathogen Penicillium marneffei (ATCC18224) and its near taxonomic relative Talaromyces stipitatus (ATCC10500).</title>
        <authorList>
            <person name="Nierman W.C."/>
            <person name="Fedorova-Abrams N.D."/>
            <person name="Andrianopoulos A."/>
        </authorList>
    </citation>
    <scope>NUCLEOTIDE SEQUENCE [LARGE SCALE GENOMIC DNA]</scope>
    <source>
        <strain evidence="3">ATCC 10500 / CBS 375.48 / QM 6759 / NRRL 1006</strain>
    </source>
</reference>
<dbReference type="InParanoid" id="B8MNU6"/>
<dbReference type="EMBL" id="EQ962658">
    <property type="protein sequence ID" value="EED14185.1"/>
    <property type="molecule type" value="Genomic_DNA"/>
</dbReference>
<dbReference type="GeneID" id="8106795"/>
<feature type="region of interest" description="Disordered" evidence="1">
    <location>
        <begin position="34"/>
        <end position="131"/>
    </location>
</feature>
<name>B8MNU6_TALSN</name>
<feature type="compositionally biased region" description="Low complexity" evidence="1">
    <location>
        <begin position="72"/>
        <end position="98"/>
    </location>
</feature>
<dbReference type="RefSeq" id="XP_002486423.1">
    <property type="nucleotide sequence ID" value="XM_002486378.1"/>
</dbReference>